<dbReference type="GO" id="GO:0006354">
    <property type="term" value="P:DNA-templated transcription elongation"/>
    <property type="evidence" value="ECO:0007669"/>
    <property type="project" value="TreeGrafter"/>
</dbReference>
<gene>
    <name evidence="2" type="ORF">RA178_17405</name>
</gene>
<dbReference type="GO" id="GO:0070063">
    <property type="term" value="F:RNA polymerase binding"/>
    <property type="evidence" value="ECO:0007669"/>
    <property type="project" value="InterPro"/>
</dbReference>
<dbReference type="Pfam" id="PF01272">
    <property type="entry name" value="GreA_GreB"/>
    <property type="match status" value="1"/>
</dbReference>
<proteinExistence type="predicted"/>
<evidence type="ECO:0000259" key="1">
    <source>
        <dbReference type="Pfam" id="PF01272"/>
    </source>
</evidence>
<dbReference type="PANTHER" id="PTHR30437">
    <property type="entry name" value="TRANSCRIPTION ELONGATION FACTOR GREA"/>
    <property type="match status" value="1"/>
</dbReference>
<dbReference type="GeneID" id="301340998"/>
<dbReference type="PANTHER" id="PTHR30437:SF4">
    <property type="entry name" value="TRANSCRIPTION ELONGATION FACTOR GREA"/>
    <property type="match status" value="1"/>
</dbReference>
<dbReference type="GO" id="GO:0003677">
    <property type="term" value="F:DNA binding"/>
    <property type="evidence" value="ECO:0007669"/>
    <property type="project" value="InterPro"/>
</dbReference>
<dbReference type="InterPro" id="IPR036953">
    <property type="entry name" value="GreA/GreB_C_sf"/>
</dbReference>
<dbReference type="InterPro" id="IPR001437">
    <property type="entry name" value="Tscrpt_elong_fac_GreA/B_C"/>
</dbReference>
<dbReference type="GO" id="GO:0032784">
    <property type="term" value="P:regulation of DNA-templated transcription elongation"/>
    <property type="evidence" value="ECO:0007669"/>
    <property type="project" value="InterPro"/>
</dbReference>
<keyword evidence="2" id="KW-0648">Protein biosynthesis</keyword>
<dbReference type="AlphaFoldDB" id="A0AA50KBS3"/>
<dbReference type="RefSeq" id="WP_212600402.1">
    <property type="nucleotide sequence ID" value="NZ_CP132914.1"/>
</dbReference>
<dbReference type="SUPFAM" id="SSF54534">
    <property type="entry name" value="FKBP-like"/>
    <property type="match status" value="1"/>
</dbReference>
<feature type="domain" description="Transcription elongation factor GreA/GreB C-terminal" evidence="1">
    <location>
        <begin position="50"/>
        <end position="124"/>
    </location>
</feature>
<dbReference type="KEGG" id="sog:RA178_17405"/>
<accession>A0AA50KBS3</accession>
<name>A0AA50KBS3_9GAMM</name>
<dbReference type="Proteomes" id="UP001236800">
    <property type="component" value="Chromosome"/>
</dbReference>
<evidence type="ECO:0000313" key="2">
    <source>
        <dbReference type="EMBL" id="WMB72178.1"/>
    </source>
</evidence>
<keyword evidence="2" id="KW-0251">Elongation factor</keyword>
<dbReference type="GO" id="GO:0003746">
    <property type="term" value="F:translation elongation factor activity"/>
    <property type="evidence" value="ECO:0007669"/>
    <property type="project" value="UniProtKB-KW"/>
</dbReference>
<sequence length="134" mass="15003">MAYSFFSSLFQNFILKTETYYLQNSFNASLRPTALAGVISKLEQLKHDTTSDKVTVGREIHLVNLQDQQEYQIELVYPPRHKPSAGRFSVISDLGVSLLGLSKGELAEVSILGKPVLFMIKDVSLTKKQPKKSV</sequence>
<organism evidence="2">
    <name type="scientific">Shewanella oncorhynchi</name>
    <dbReference type="NCBI Taxonomy" id="2726434"/>
    <lineage>
        <taxon>Bacteria</taxon>
        <taxon>Pseudomonadati</taxon>
        <taxon>Pseudomonadota</taxon>
        <taxon>Gammaproteobacteria</taxon>
        <taxon>Alteromonadales</taxon>
        <taxon>Shewanellaceae</taxon>
        <taxon>Shewanella</taxon>
    </lineage>
</organism>
<reference evidence="2" key="1">
    <citation type="submission" date="2023-08" db="EMBL/GenBank/DDBJ databases">
        <title>Complete genome sequence of Shewanella oncorhynchi Z-P2, a siderophore putrebactin-producing bacterium.</title>
        <authorList>
            <person name="Zhang Y."/>
        </authorList>
    </citation>
    <scope>NUCLEOTIDE SEQUENCE</scope>
    <source>
        <strain evidence="2">Z-P2</strain>
    </source>
</reference>
<protein>
    <submittedName>
        <fullName evidence="2">GreA/GreB family elongation factor</fullName>
    </submittedName>
</protein>
<dbReference type="Gene3D" id="3.10.50.30">
    <property type="entry name" value="Transcription elongation factor, GreA/GreB, C-terminal domain"/>
    <property type="match status" value="1"/>
</dbReference>
<dbReference type="InterPro" id="IPR023459">
    <property type="entry name" value="Tscrpt_elong_fac_GreA/B_fam"/>
</dbReference>
<dbReference type="EMBL" id="CP132914">
    <property type="protein sequence ID" value="WMB72178.1"/>
    <property type="molecule type" value="Genomic_DNA"/>
</dbReference>